<dbReference type="Proteomes" id="UP000604046">
    <property type="component" value="Unassembled WGS sequence"/>
</dbReference>
<dbReference type="PROSITE" id="PS00455">
    <property type="entry name" value="AMP_BINDING"/>
    <property type="match status" value="1"/>
</dbReference>
<keyword evidence="3" id="KW-1185">Reference proteome</keyword>
<dbReference type="InterPro" id="IPR023213">
    <property type="entry name" value="CAT-like_dom_sf"/>
</dbReference>
<organism evidence="2 3">
    <name type="scientific">Symbiodinium natans</name>
    <dbReference type="NCBI Taxonomy" id="878477"/>
    <lineage>
        <taxon>Eukaryota</taxon>
        <taxon>Sar</taxon>
        <taxon>Alveolata</taxon>
        <taxon>Dinophyceae</taxon>
        <taxon>Suessiales</taxon>
        <taxon>Symbiodiniaceae</taxon>
        <taxon>Symbiodinium</taxon>
    </lineage>
</organism>
<dbReference type="OrthoDB" id="416786at2759"/>
<accession>A0A812JLD8</accession>
<dbReference type="GO" id="GO:0005737">
    <property type="term" value="C:cytoplasm"/>
    <property type="evidence" value="ECO:0007669"/>
    <property type="project" value="TreeGrafter"/>
</dbReference>
<dbReference type="InterPro" id="IPR020845">
    <property type="entry name" value="AMP-binding_CS"/>
</dbReference>
<dbReference type="PANTHER" id="PTHR45527:SF1">
    <property type="entry name" value="FATTY ACID SYNTHASE"/>
    <property type="match status" value="1"/>
</dbReference>
<dbReference type="PANTHER" id="PTHR45527">
    <property type="entry name" value="NONRIBOSOMAL PEPTIDE SYNTHETASE"/>
    <property type="match status" value="1"/>
</dbReference>
<dbReference type="GO" id="GO:0043041">
    <property type="term" value="P:amino acid activation for nonribosomal peptide biosynthetic process"/>
    <property type="evidence" value="ECO:0007669"/>
    <property type="project" value="TreeGrafter"/>
</dbReference>
<feature type="domain" description="AMP-dependent synthetase/ligase" evidence="1">
    <location>
        <begin position="173"/>
        <end position="525"/>
    </location>
</feature>
<evidence type="ECO:0000313" key="3">
    <source>
        <dbReference type="Proteomes" id="UP000604046"/>
    </source>
</evidence>
<comment type="caution">
    <text evidence="2">The sequence shown here is derived from an EMBL/GenBank/DDBJ whole genome shotgun (WGS) entry which is preliminary data.</text>
</comment>
<gene>
    <name evidence="2" type="primary">tycC</name>
    <name evidence="2" type="ORF">SNAT2548_LOCUS6794</name>
</gene>
<dbReference type="Gene3D" id="3.30.300.30">
    <property type="match status" value="1"/>
</dbReference>
<dbReference type="SUPFAM" id="SSF56801">
    <property type="entry name" value="Acetyl-CoA synthetase-like"/>
    <property type="match status" value="1"/>
</dbReference>
<dbReference type="GO" id="GO:0044550">
    <property type="term" value="P:secondary metabolite biosynthetic process"/>
    <property type="evidence" value="ECO:0007669"/>
    <property type="project" value="TreeGrafter"/>
</dbReference>
<dbReference type="InterPro" id="IPR045851">
    <property type="entry name" value="AMP-bd_C_sf"/>
</dbReference>
<name>A0A812JLD8_9DINO</name>
<dbReference type="InterPro" id="IPR042099">
    <property type="entry name" value="ANL_N_sf"/>
</dbReference>
<dbReference type="Gene3D" id="3.40.50.12780">
    <property type="entry name" value="N-terminal domain of ligase-like"/>
    <property type="match status" value="1"/>
</dbReference>
<dbReference type="EMBL" id="CAJNDS010000457">
    <property type="protein sequence ID" value="CAE7208406.1"/>
    <property type="molecule type" value="Genomic_DNA"/>
</dbReference>
<evidence type="ECO:0000259" key="1">
    <source>
        <dbReference type="Pfam" id="PF00501"/>
    </source>
</evidence>
<evidence type="ECO:0000313" key="2">
    <source>
        <dbReference type="EMBL" id="CAE7208406.1"/>
    </source>
</evidence>
<dbReference type="GO" id="GO:0031177">
    <property type="term" value="F:phosphopantetheine binding"/>
    <property type="evidence" value="ECO:0007669"/>
    <property type="project" value="TreeGrafter"/>
</dbReference>
<reference evidence="2" key="1">
    <citation type="submission" date="2021-02" db="EMBL/GenBank/DDBJ databases">
        <authorList>
            <person name="Dougan E. K."/>
            <person name="Rhodes N."/>
            <person name="Thang M."/>
            <person name="Chan C."/>
        </authorList>
    </citation>
    <scope>NUCLEOTIDE SEQUENCE</scope>
</reference>
<dbReference type="SUPFAM" id="SSF52777">
    <property type="entry name" value="CoA-dependent acyltransferases"/>
    <property type="match status" value="1"/>
</dbReference>
<sequence length="1436" mass="157619">MKSPEPAVASQLGEASRWAHAPRSVLERLTNRPPWVPAAAFVWEPGEATARTPHQLQQWSMACCQEWSHQQCCEDLAGVEVALIATRSSSQLEALILSGPHSAAAGQLHALVKRGIRRQAAEMPRAQTARELLQSHRDTRRTVQDLGVADSPPLLGAPSQGHCSGVLDVLLQQVCRTPHSTAIIAEDRQTSLHAEPKHTRLSYANLAAYAAETSNELLGTCPAPVAVGVLAQRGAEAVVALVAALLSGAAYCPLDPSQPFERVAALISAAALDAVLVAMEHSSLGSRLSDSGVLTVSIRMTAGSSRIPPRRCRNAKGKAMYVLFTSGSTGTPKIVRASEQAAMTHLAHVVRVHKLLPTDVGLQQTSLSWVAAMPEVWAPLLSGATLAVAPLSSGGAKDLEVLAKFASKGCSLQQYVPSVLEAMITAELRPLGGACRHLVLTGEPLSSELCSRLSRIGTFVLRNHYGQTEAADTTTVFVAAPSGLAAMPIGRPAMHRQVWLEGVQFPGDPRRTWEPGELLVAGPGLQLRGADAEDSLLSAGTVLRTGDFARWVLLNGDFQLLCLGRCDRQVKVRGHRLELAEIESVLKSEAERILQKQLETVVQLEGAKPQQRLIAYVRPPLSGRDAGALLESCNRRLLVHARLSQVVGIPEWPRTSTGKLDRKLLCPPAARPKMGQTPQVLREGTDRFIMRPPRAPTSRQRQKGWQVVRAVVAGALACRLRPFRMICWPLAWISWIRLLAPRSSESLFGQDCSSRAPWLASLLVTALQPWQLMLLSAAFASWKLGLRRALTTPVLWWLGLSNTDGQLCRELEWYSWYVHPLRVRELMRLLAEATLRLLRGDFFLARGKRPADWDWDVAPRRPRRRPRLEYVWVEATAAEAEVTETPGRSRGDLTHSHQQLLELLDQEAGAQLTPDMALASAFDSLRLTSLVGSLRRKQAPNLSLRDALACDTVLDFMTLVADGRNADPSSKSDRPAEPVDCKSFRVREWPYMFSLSVCWALESRSAVNKAALVRALQRLKKKHGALGVHLADPPALWDFAMEAASNLSFSRAMLLSGSVSHQSRQPTRLARILDSVGSVLWAAWPRLEHAEGDSVDVPLEVVRCESSQQLEMRSAWLLDGRNARQFLTGPMHAVLLELPGTSGEPEMARLHIAVSHGLSDGFSGMPLLQDFVRFYEVELTGEAVQETVEDAFCGLASQESRLHDTLVRRSRGSADNQADLASWALPATGTDAFDHFVWLQPAAMATLQTLVVQRRWHCSLDVAVLALIGGALARMHPKGFLHLRFVASARDAPGEGSVVADLADSRDLDLALSGTSVEEAVHMIASCVRHRRWRLPDALTDAEERVYINVRPLLQGVGSSSWHHTTQWPPVQGEWNWDRRNVYHALWIMADQVGPLEWVLCLKVRNSQHEASRLGEVLKALLQDLQSRPHTPLLEG</sequence>
<dbReference type="Pfam" id="PF00501">
    <property type="entry name" value="AMP-binding"/>
    <property type="match status" value="1"/>
</dbReference>
<dbReference type="Gene3D" id="3.30.559.10">
    <property type="entry name" value="Chloramphenicol acetyltransferase-like domain"/>
    <property type="match status" value="1"/>
</dbReference>
<proteinExistence type="predicted"/>
<dbReference type="InterPro" id="IPR000873">
    <property type="entry name" value="AMP-dep_synth/lig_dom"/>
</dbReference>
<protein>
    <submittedName>
        <fullName evidence="2">TycC protein</fullName>
    </submittedName>
</protein>